<sequence length="66" mass="6813">MSAPTLLLSGVHGRSSKILHACCRAGKPVVVATQMPESMVSAPRTRADDIPPLVLSTPMASPGLTC</sequence>
<protein>
    <recommendedName>
        <fullName evidence="3">UspA domain-containing protein</fullName>
    </recommendedName>
</protein>
<accession>A0ABY0DAG5</accession>
<dbReference type="SUPFAM" id="SSF51621">
    <property type="entry name" value="Phosphoenolpyruvate/pyruvate domain"/>
    <property type="match status" value="1"/>
</dbReference>
<organism evidence="1 2">
    <name type="scientific">Bradyrhizobium zhanjiangense</name>
    <dbReference type="NCBI Taxonomy" id="1325107"/>
    <lineage>
        <taxon>Bacteria</taxon>
        <taxon>Pseudomonadati</taxon>
        <taxon>Pseudomonadota</taxon>
        <taxon>Alphaproteobacteria</taxon>
        <taxon>Hyphomicrobiales</taxon>
        <taxon>Nitrobacteraceae</taxon>
        <taxon>Bradyrhizobium</taxon>
    </lineage>
</organism>
<comment type="caution">
    <text evidence="1">The sequence shown here is derived from an EMBL/GenBank/DDBJ whole genome shotgun (WGS) entry which is preliminary data.</text>
</comment>
<dbReference type="InterPro" id="IPR040442">
    <property type="entry name" value="Pyrv_kinase-like_dom_sf"/>
</dbReference>
<dbReference type="EMBL" id="RDRA01000044">
    <property type="protein sequence ID" value="RXG85580.1"/>
    <property type="molecule type" value="Genomic_DNA"/>
</dbReference>
<evidence type="ECO:0008006" key="3">
    <source>
        <dbReference type="Google" id="ProtNLM"/>
    </source>
</evidence>
<gene>
    <name evidence="1" type="ORF">EAS62_38740</name>
</gene>
<keyword evidence="2" id="KW-1185">Reference proteome</keyword>
<dbReference type="Gene3D" id="3.20.20.60">
    <property type="entry name" value="Phosphoenolpyruvate-binding domains"/>
    <property type="match status" value="1"/>
</dbReference>
<name>A0ABY0DAG5_9BRAD</name>
<dbReference type="Proteomes" id="UP000289946">
    <property type="component" value="Unassembled WGS sequence"/>
</dbReference>
<proteinExistence type="predicted"/>
<evidence type="ECO:0000313" key="2">
    <source>
        <dbReference type="Proteomes" id="UP000289946"/>
    </source>
</evidence>
<dbReference type="InterPro" id="IPR015813">
    <property type="entry name" value="Pyrv/PenolPyrv_kinase-like_dom"/>
</dbReference>
<evidence type="ECO:0000313" key="1">
    <source>
        <dbReference type="EMBL" id="RXG85580.1"/>
    </source>
</evidence>
<reference evidence="1 2" key="1">
    <citation type="submission" date="2018-10" db="EMBL/GenBank/DDBJ databases">
        <title>Bradyrhizobium sp. nov., isolated from effective nodules of peanut in China.</title>
        <authorList>
            <person name="Li Y."/>
        </authorList>
    </citation>
    <scope>NUCLEOTIDE SEQUENCE [LARGE SCALE GENOMIC DNA]</scope>
    <source>
        <strain evidence="1 2">CCBAU 51781</strain>
    </source>
</reference>